<protein>
    <submittedName>
        <fullName evidence="2">Replication initiator protein</fullName>
    </submittedName>
</protein>
<sequence>MKYRWLYYLKEGVVCKLDYEHYCDWDEHRLVAYLYKFIFPLVDKFNFNEFYIDSKNERFPLYYLFACGRCSLCRQKKSSEYAFRAACESHVHPEGQLFVTLTYNDNFLPSDGVSKKDLQNFFKRLRWRLSCFGLSTDFRYLAVSEYGAKFGRPHYHIIFWNLPKLSDPLRIHSYIRLAWCQYLLDSDGKRKCVYSKKMNKWYPIRRSMGIVKILPVTTGCTAYITKYFRKEGSNKMNYPNKTFLLSSRKNGGIGSQYIRSQYNFVKDNFDVSAIQVVDYNINKVFQYPISGYVKYLLFPCKSVLYRKNNYYHEFRKFSTKIDELDACIAYYCHATGYRLLNYRWDITSVAKPILRWFHDKKSTRYLTRIYSWFRHYTSDKLLVVINNLIDELKKILKNVDFDTVLKLNSLYLIRERYRKYCLEHRKCFWYDISSSINSYEVAYNKYLTRCIF</sequence>
<accession>A0A976N204</accession>
<dbReference type="Pfam" id="PF23343">
    <property type="entry name" value="REP_ORF2-G2P"/>
    <property type="match status" value="1"/>
</dbReference>
<evidence type="ECO:0000313" key="2">
    <source>
        <dbReference type="EMBL" id="UPW41320.1"/>
    </source>
</evidence>
<dbReference type="EMBL" id="OM869575">
    <property type="protein sequence ID" value="UPW41320.1"/>
    <property type="molecule type" value="Genomic_DNA"/>
</dbReference>
<reference evidence="2" key="1">
    <citation type="submission" date="2022-02" db="EMBL/GenBank/DDBJ databases">
        <title>Towards deciphering the DNA virus diversity associated with rodent species in the families Cricetidae and Heteromyidae.</title>
        <authorList>
            <person name="Lund M."/>
            <person name="Larsen B.B."/>
            <person name="Gryseels S."/>
            <person name="Kraberger S."/>
            <person name="Rowsey D.M."/>
            <person name="Steger L."/>
            <person name="Yule K.M."/>
            <person name="Upham N.S."/>
            <person name="Worobey M."/>
            <person name="Van Doorslaer K."/>
            <person name="Varsani A."/>
        </authorList>
    </citation>
    <scope>NUCLEOTIDE SEQUENCE</scope>
    <source>
        <strain evidence="2">UA08Rod_4138</strain>
    </source>
</reference>
<evidence type="ECO:0000259" key="1">
    <source>
        <dbReference type="Pfam" id="PF23343"/>
    </source>
</evidence>
<organism evidence="2">
    <name type="scientific">Sigmofec virus UA08Rod_4138</name>
    <dbReference type="NCBI Taxonomy" id="2929396"/>
    <lineage>
        <taxon>Viruses</taxon>
        <taxon>Monodnaviria</taxon>
        <taxon>Sangervirae</taxon>
        <taxon>Phixviricota</taxon>
        <taxon>Malgrandaviricetes</taxon>
        <taxon>Petitvirales</taxon>
        <taxon>Microviridae</taxon>
    </lineage>
</organism>
<name>A0A976N204_9VIRU</name>
<dbReference type="InterPro" id="IPR056906">
    <property type="entry name" value="ORF2/G2P_dom"/>
</dbReference>
<proteinExistence type="predicted"/>
<feature type="domain" description="Replication-associated protein ORF2/G2P" evidence="1">
    <location>
        <begin position="97"/>
        <end position="231"/>
    </location>
</feature>